<dbReference type="EMBL" id="JAHRIM010090897">
    <property type="protein sequence ID" value="MEQ2277138.1"/>
    <property type="molecule type" value="Genomic_DNA"/>
</dbReference>
<dbReference type="Proteomes" id="UP001444071">
    <property type="component" value="Unassembled WGS sequence"/>
</dbReference>
<comment type="caution">
    <text evidence="1">The sequence shown here is derived from an EMBL/GenBank/DDBJ whole genome shotgun (WGS) entry which is preliminary data.</text>
</comment>
<evidence type="ECO:0000313" key="2">
    <source>
        <dbReference type="Proteomes" id="UP001444071"/>
    </source>
</evidence>
<gene>
    <name evidence="1" type="ORF">XENORESO_020610</name>
</gene>
<proteinExistence type="predicted"/>
<name>A0ABV0X7J8_9TELE</name>
<organism evidence="1 2">
    <name type="scientific">Xenotaenia resolanae</name>
    <dbReference type="NCBI Taxonomy" id="208358"/>
    <lineage>
        <taxon>Eukaryota</taxon>
        <taxon>Metazoa</taxon>
        <taxon>Chordata</taxon>
        <taxon>Craniata</taxon>
        <taxon>Vertebrata</taxon>
        <taxon>Euteleostomi</taxon>
        <taxon>Actinopterygii</taxon>
        <taxon>Neopterygii</taxon>
        <taxon>Teleostei</taxon>
        <taxon>Neoteleostei</taxon>
        <taxon>Acanthomorphata</taxon>
        <taxon>Ovalentaria</taxon>
        <taxon>Atherinomorphae</taxon>
        <taxon>Cyprinodontiformes</taxon>
        <taxon>Goodeidae</taxon>
        <taxon>Xenotaenia</taxon>
    </lineage>
</organism>
<evidence type="ECO:0000313" key="1">
    <source>
        <dbReference type="EMBL" id="MEQ2277138.1"/>
    </source>
</evidence>
<accession>A0ABV0X7J8</accession>
<sequence length="106" mass="12124">MQRHLTLFLLKFTKSSEDSGLYCTWTDLQIHRQTLVHAGEGESAPLKVFFFPETKDEIRGLTIWLPNLEDNIQLSGLLYGSCDLPGHVDIPRLALKRTHVHTHSLE</sequence>
<keyword evidence="2" id="KW-1185">Reference proteome</keyword>
<protein>
    <submittedName>
        <fullName evidence="1">Uncharacterized protein</fullName>
    </submittedName>
</protein>
<reference evidence="1 2" key="1">
    <citation type="submission" date="2021-06" db="EMBL/GenBank/DDBJ databases">
        <authorList>
            <person name="Palmer J.M."/>
        </authorList>
    </citation>
    <scope>NUCLEOTIDE SEQUENCE [LARGE SCALE GENOMIC DNA]</scope>
    <source>
        <strain evidence="1 2">XR_2019</strain>
        <tissue evidence="1">Muscle</tissue>
    </source>
</reference>